<dbReference type="InterPro" id="IPR022128">
    <property type="entry name" value="FhaA_N"/>
</dbReference>
<evidence type="ECO:0000313" key="2">
    <source>
        <dbReference type="EMBL" id="CAB4722001.1"/>
    </source>
</evidence>
<dbReference type="PROSITE" id="PS50006">
    <property type="entry name" value="FHA_DOMAIN"/>
    <property type="match status" value="1"/>
</dbReference>
<dbReference type="Pfam" id="PF00498">
    <property type="entry name" value="FHA"/>
    <property type="match status" value="1"/>
</dbReference>
<sequence>MGLKGFEQRLERLVEGSFGKAFRSGLEPVEIGRRLTRVIDAERSVGVDGTPIAPNNIGVYLSLTDFERFEPFASALARELAEIAREHARNERYHFIGSVTVTLVTDDDLQPGECDITAAIDESRRVGSIVLSDGQRVVLGEKPLAMGRMAGNDIVVADARASRQHAEIRPAGNGFLLVDLNSTNGTLLNDSGVDESMLADGDEIRIGDVVMNFEAS</sequence>
<dbReference type="InterPro" id="IPR000253">
    <property type="entry name" value="FHA_dom"/>
</dbReference>
<reference evidence="2" key="1">
    <citation type="submission" date="2020-05" db="EMBL/GenBank/DDBJ databases">
        <authorList>
            <person name="Chiriac C."/>
            <person name="Salcher M."/>
            <person name="Ghai R."/>
            <person name="Kavagutti S V."/>
        </authorList>
    </citation>
    <scope>NUCLEOTIDE SEQUENCE</scope>
</reference>
<dbReference type="InterPro" id="IPR008984">
    <property type="entry name" value="SMAD_FHA_dom_sf"/>
</dbReference>
<dbReference type="PANTHER" id="PTHR23308">
    <property type="entry name" value="NUCLEAR INHIBITOR OF PROTEIN PHOSPHATASE-1"/>
    <property type="match status" value="1"/>
</dbReference>
<accession>A0A6J6RD98</accession>
<dbReference type="Gene3D" id="2.60.200.20">
    <property type="match status" value="1"/>
</dbReference>
<proteinExistence type="predicted"/>
<dbReference type="InterPro" id="IPR050923">
    <property type="entry name" value="Cell_Proc_Reg/RNA_Proc"/>
</dbReference>
<evidence type="ECO:0000259" key="1">
    <source>
        <dbReference type="PROSITE" id="PS50006"/>
    </source>
</evidence>
<dbReference type="SUPFAM" id="SSF49879">
    <property type="entry name" value="SMAD/FHA domain"/>
    <property type="match status" value="1"/>
</dbReference>
<dbReference type="Pfam" id="PF12401">
    <property type="entry name" value="FhaA_N"/>
    <property type="match status" value="1"/>
</dbReference>
<dbReference type="EMBL" id="CAEZYK010000030">
    <property type="protein sequence ID" value="CAB4722001.1"/>
    <property type="molecule type" value="Genomic_DNA"/>
</dbReference>
<dbReference type="InterPro" id="IPR042287">
    <property type="entry name" value="FhaA_N_sf"/>
</dbReference>
<name>A0A6J6RD98_9ZZZZ</name>
<dbReference type="AlphaFoldDB" id="A0A6J6RD98"/>
<gene>
    <name evidence="2" type="ORF">UFOPK2683_00694</name>
</gene>
<dbReference type="CDD" id="cd00060">
    <property type="entry name" value="FHA"/>
    <property type="match status" value="1"/>
</dbReference>
<organism evidence="2">
    <name type="scientific">freshwater metagenome</name>
    <dbReference type="NCBI Taxonomy" id="449393"/>
    <lineage>
        <taxon>unclassified sequences</taxon>
        <taxon>metagenomes</taxon>
        <taxon>ecological metagenomes</taxon>
    </lineage>
</organism>
<dbReference type="SMART" id="SM00240">
    <property type="entry name" value="FHA"/>
    <property type="match status" value="1"/>
</dbReference>
<feature type="domain" description="FHA" evidence="1">
    <location>
        <begin position="144"/>
        <end position="193"/>
    </location>
</feature>
<protein>
    <submittedName>
        <fullName evidence="2">Unannotated protein</fullName>
    </submittedName>
</protein>
<dbReference type="Gene3D" id="3.30.2320.60">
    <property type="entry name" value="FhaA, phosphopeptide-binding domain (DUF3662)"/>
    <property type="match status" value="1"/>
</dbReference>